<comment type="similarity">
    <text evidence="9">Belongs to the pentraxin family.</text>
</comment>
<keyword evidence="6" id="KW-0732">Signal</keyword>
<feature type="transmembrane region" description="Helical" evidence="12">
    <location>
        <begin position="271"/>
        <end position="290"/>
    </location>
</feature>
<dbReference type="Gene3D" id="2.60.120.200">
    <property type="match status" value="1"/>
</dbReference>
<evidence type="ECO:0000256" key="4">
    <source>
        <dbReference type="ARBA" id="ARBA00022525"/>
    </source>
</evidence>
<keyword evidence="15" id="KW-1185">Reference proteome</keyword>
<feature type="transmembrane region" description="Helical" evidence="12">
    <location>
        <begin position="225"/>
        <end position="251"/>
    </location>
</feature>
<keyword evidence="4" id="KW-0964">Secreted</keyword>
<feature type="disulfide bond" evidence="11">
    <location>
        <begin position="322"/>
        <end position="381"/>
    </location>
</feature>
<dbReference type="PROSITE" id="PS51828">
    <property type="entry name" value="PTX_2"/>
    <property type="match status" value="1"/>
</dbReference>
<reference evidence="14" key="1">
    <citation type="submission" date="2019-10" db="EMBL/GenBank/DDBJ databases">
        <authorList>
            <person name="Soares A.E.R."/>
            <person name="Aleixo A."/>
            <person name="Schneider P."/>
            <person name="Miyaki C.Y."/>
            <person name="Schneider M.P."/>
            <person name="Mello C."/>
            <person name="Vasconcelos A.T.R."/>
        </authorList>
    </citation>
    <scope>NUCLEOTIDE SEQUENCE</scope>
    <source>
        <tissue evidence="14">Muscle</tissue>
    </source>
</reference>
<evidence type="ECO:0000256" key="6">
    <source>
        <dbReference type="ARBA" id="ARBA00022729"/>
    </source>
</evidence>
<keyword evidence="5" id="KW-0479">Metal-binding</keyword>
<accession>A0ABQ9DR09</accession>
<dbReference type="SMART" id="SM00159">
    <property type="entry name" value="PTX"/>
    <property type="match status" value="1"/>
</dbReference>
<dbReference type="InterPro" id="IPR013320">
    <property type="entry name" value="ConA-like_dom_sf"/>
</dbReference>
<evidence type="ECO:0000256" key="12">
    <source>
        <dbReference type="SAM" id="Phobius"/>
    </source>
</evidence>
<feature type="transmembrane region" description="Helical" evidence="12">
    <location>
        <begin position="192"/>
        <end position="213"/>
    </location>
</feature>
<evidence type="ECO:0000256" key="3">
    <source>
        <dbReference type="ARBA" id="ARBA00022486"/>
    </source>
</evidence>
<feature type="transmembrane region" description="Helical" evidence="12">
    <location>
        <begin position="45"/>
        <end position="66"/>
    </location>
</feature>
<dbReference type="Proteomes" id="UP001145742">
    <property type="component" value="Unassembled WGS sequence"/>
</dbReference>
<evidence type="ECO:0000256" key="1">
    <source>
        <dbReference type="ARBA" id="ARBA00001913"/>
    </source>
</evidence>
<dbReference type="InterPro" id="IPR030476">
    <property type="entry name" value="Pentaxin_CS"/>
</dbReference>
<comment type="subcellular location">
    <subcellularLocation>
        <location evidence="2">Secreted</location>
    </subcellularLocation>
</comment>
<evidence type="ECO:0000256" key="8">
    <source>
        <dbReference type="ARBA" id="ARBA00023157"/>
    </source>
</evidence>
<evidence type="ECO:0000256" key="9">
    <source>
        <dbReference type="ARBA" id="ARBA00038102"/>
    </source>
</evidence>
<feature type="domain" description="Pentraxin (PTX)" evidence="13">
    <location>
        <begin position="291"/>
        <end position="490"/>
    </location>
</feature>
<proteinExistence type="inferred from homology"/>
<dbReference type="InterPro" id="IPR001759">
    <property type="entry name" value="PTX_dom"/>
</dbReference>
<keyword evidence="12" id="KW-0472">Membrane</keyword>
<feature type="transmembrane region" description="Helical" evidence="12">
    <location>
        <begin position="117"/>
        <end position="139"/>
    </location>
</feature>
<evidence type="ECO:0000313" key="15">
    <source>
        <dbReference type="Proteomes" id="UP001145742"/>
    </source>
</evidence>
<evidence type="ECO:0000313" key="14">
    <source>
        <dbReference type="EMBL" id="KAJ7424015.1"/>
    </source>
</evidence>
<comment type="caution">
    <text evidence="14">The sequence shown here is derived from an EMBL/GenBank/DDBJ whole genome shotgun (WGS) entry which is preliminary data.</text>
</comment>
<dbReference type="EMBL" id="WHWB01032760">
    <property type="protein sequence ID" value="KAJ7424015.1"/>
    <property type="molecule type" value="Genomic_DNA"/>
</dbReference>
<dbReference type="CDD" id="cd00152">
    <property type="entry name" value="PTX"/>
    <property type="match status" value="1"/>
</dbReference>
<feature type="transmembrane region" description="Helical" evidence="12">
    <location>
        <begin position="78"/>
        <end position="105"/>
    </location>
</feature>
<evidence type="ECO:0000256" key="7">
    <source>
        <dbReference type="ARBA" id="ARBA00022837"/>
    </source>
</evidence>
<keyword evidence="3" id="KW-0011">Acute phase</keyword>
<evidence type="ECO:0000259" key="13">
    <source>
        <dbReference type="PROSITE" id="PS51828"/>
    </source>
</evidence>
<dbReference type="Pfam" id="PF00354">
    <property type="entry name" value="Pentaxin"/>
    <property type="match status" value="1"/>
</dbReference>
<dbReference type="InterPro" id="IPR051005">
    <property type="entry name" value="Pentraxin_domain"/>
</dbReference>
<keyword evidence="12" id="KW-1133">Transmembrane helix</keyword>
<gene>
    <name evidence="14" type="ORF">WISP_30755</name>
</gene>
<evidence type="ECO:0000256" key="10">
    <source>
        <dbReference type="ARBA" id="ARBA00040546"/>
    </source>
</evidence>
<dbReference type="PRINTS" id="PR00895">
    <property type="entry name" value="PENTAXIN"/>
</dbReference>
<dbReference type="Gene3D" id="1.20.1070.10">
    <property type="entry name" value="Rhodopsin 7-helix transmembrane proteins"/>
    <property type="match status" value="1"/>
</dbReference>
<comment type="cofactor">
    <cofactor evidence="1">
        <name>Ca(2+)</name>
        <dbReference type="ChEBI" id="CHEBI:29108"/>
    </cofactor>
</comment>
<feature type="transmembrane region" description="Helical" evidence="12">
    <location>
        <begin position="151"/>
        <end position="172"/>
    </location>
</feature>
<dbReference type="SUPFAM" id="SSF49899">
    <property type="entry name" value="Concanavalin A-like lectins/glucanases"/>
    <property type="match status" value="1"/>
</dbReference>
<keyword evidence="7" id="KW-0106">Calcium</keyword>
<keyword evidence="8 11" id="KW-1015">Disulfide bond</keyword>
<organism evidence="14 15">
    <name type="scientific">Willisornis vidua</name>
    <name type="common">Xingu scale-backed antbird</name>
    <dbReference type="NCBI Taxonomy" id="1566151"/>
    <lineage>
        <taxon>Eukaryota</taxon>
        <taxon>Metazoa</taxon>
        <taxon>Chordata</taxon>
        <taxon>Craniata</taxon>
        <taxon>Vertebrata</taxon>
        <taxon>Euteleostomi</taxon>
        <taxon>Archelosauria</taxon>
        <taxon>Archosauria</taxon>
        <taxon>Dinosauria</taxon>
        <taxon>Saurischia</taxon>
        <taxon>Theropoda</taxon>
        <taxon>Coelurosauria</taxon>
        <taxon>Aves</taxon>
        <taxon>Neognathae</taxon>
        <taxon>Neoaves</taxon>
        <taxon>Telluraves</taxon>
        <taxon>Australaves</taxon>
        <taxon>Passeriformes</taxon>
        <taxon>Thamnophilidae</taxon>
        <taxon>Willisornis</taxon>
    </lineage>
</organism>
<evidence type="ECO:0000256" key="5">
    <source>
        <dbReference type="ARBA" id="ARBA00022723"/>
    </source>
</evidence>
<name>A0ABQ9DR09_9PASS</name>
<keyword evidence="12" id="KW-0812">Transmembrane</keyword>
<dbReference type="PROSITE" id="PS00289">
    <property type="entry name" value="PTX_1"/>
    <property type="match status" value="1"/>
</dbReference>
<protein>
    <recommendedName>
        <fullName evidence="10">C-reactive protein</fullName>
    </recommendedName>
</protein>
<evidence type="ECO:0000256" key="11">
    <source>
        <dbReference type="PROSITE-ProRule" id="PRU01172"/>
    </source>
</evidence>
<evidence type="ECO:0000256" key="2">
    <source>
        <dbReference type="ARBA" id="ARBA00004613"/>
    </source>
</evidence>
<dbReference type="PANTHER" id="PTHR45869:SF7">
    <property type="entry name" value="C-REACTIVE PROTEIN"/>
    <property type="match status" value="1"/>
</dbReference>
<dbReference type="SUPFAM" id="SSF81321">
    <property type="entry name" value="Family A G protein-coupled receptor-like"/>
    <property type="match status" value="1"/>
</dbReference>
<dbReference type="PANTHER" id="PTHR45869">
    <property type="entry name" value="C-REACTIVE PROTEIN-RELATED"/>
    <property type="match status" value="1"/>
</dbReference>
<sequence length="494" mass="54134">MGNFSYGDSDSDSDDGNVTFLDYDADTAPCHNHFCPLFRSVAPPFLAATCAMATLGTAALLVALAKRPQAWQWPQSRALVAQLALGTGLFASLLPALAAGIAWGWHLGEGLCCLTHLLWHWSLFAQALLVGSGSWGTIWARWDPRSRRLTVALWAGALLLAVPAALAGGTVAGTSCVRRSVGILSPAYLLHLTLFLGLLLLLPAGLLVATLAVPPRRESWQKGGGANWVFFGLWAPYGVGLAVEFLLHARLLEPTCGTFERFDHALGLSEGLGVLHSGLAPLVLLLARLCHRRVFVFRKDPSDAFVVLRAKLEQPLQNFTLCLRAYTHLSRPYSLFSYATKTQDNEILLFKPRPEEFRFYVGGKHVAFRVPESHWDWQHVCASWESATGIAEFWLNGKPWPRKGLQKGYTVGATAAILLGQEQDSFGGGFDFYNSFSGELSDVYLWDVALSPEKMRAAHLSLRLPPALLAWKSLSYEVKGDVVVKPRLREVLGA</sequence>